<evidence type="ECO:0000313" key="9">
    <source>
        <dbReference type="Proteomes" id="UP000215377"/>
    </source>
</evidence>
<keyword evidence="3" id="KW-0210">Decarboxylase</keyword>
<organism evidence="8 9">
    <name type="scientific">Marinibacterium profundimaris</name>
    <dbReference type="NCBI Taxonomy" id="1679460"/>
    <lineage>
        <taxon>Bacteria</taxon>
        <taxon>Pseudomonadati</taxon>
        <taxon>Pseudomonadota</taxon>
        <taxon>Alphaproteobacteria</taxon>
        <taxon>Rhodobacterales</taxon>
        <taxon>Paracoccaceae</taxon>
        <taxon>Marinibacterium</taxon>
    </lineage>
</organism>
<comment type="caution">
    <text evidence="8">The sequence shown here is derived from an EMBL/GenBank/DDBJ whole genome shotgun (WGS) entry which is preliminary data.</text>
</comment>
<keyword evidence="4 6" id="KW-0663">Pyridoxal phosphate</keyword>
<protein>
    <submittedName>
        <fullName evidence="8">Amino acid decarboxylase</fullName>
    </submittedName>
</protein>
<dbReference type="OrthoDB" id="9803665at2"/>
<dbReference type="InterPro" id="IPR015421">
    <property type="entry name" value="PyrdxlP-dep_Trfase_major"/>
</dbReference>
<feature type="modified residue" description="N6-(pyridoxal phosphate)lysine" evidence="6">
    <location>
        <position position="295"/>
    </location>
</feature>
<dbReference type="InterPro" id="IPR015422">
    <property type="entry name" value="PyrdxlP-dep_Trfase_small"/>
</dbReference>
<dbReference type="Gene3D" id="1.20.1340.10">
    <property type="entry name" value="dopa decarboxylase, N-terminal domain"/>
    <property type="match status" value="1"/>
</dbReference>
<dbReference type="GO" id="GO:0005737">
    <property type="term" value="C:cytoplasm"/>
    <property type="evidence" value="ECO:0007669"/>
    <property type="project" value="TreeGrafter"/>
</dbReference>
<sequence>MDWTDFGSWAHRIADWTQDYRENVGDLPVRAQSRPGEVLEALPPAPPEAGEPMEDIFADFERVVMPGITHWQHPRFFAYFNANAAAPSVLAEFLVSAIAPNCLIWQTSPAGTEMETRVMDWLRQAIGLPEGFAGVIQDSASTATLAAVLTMRERALDFTGNTKGLFARAPLRVYCSAEVHTSIDRAIWIAGIGAENLVRVPIKGENRGMDPDALRALIAADRAAGLQPAGVILCVGATGVGATDPVAQVMEVAESEGLYTHVDAAWSGSAMICPEFREMWAGVERADSIVFNPHKWLGANFDCSAHFVRAPEDLVRTLAIRPEYLKTHGKDGIINYSEWSVPLGRRFRALKLWFLIRSYGLDGLRTVLRNHVRWARALHDRLAEEPGFEIVTPPMWSLFSFRYVPDGASDLDALNQRLVDAINDDGRIYLTQTRVDGALVIRFQAGSFETTEADVMMALDVIREIAQGLETG</sequence>
<reference evidence="8 9" key="1">
    <citation type="submission" date="2013-04" db="EMBL/GenBank/DDBJ databases">
        <title>Oceanicola sp. 22II1-22F33 Genome Sequencing.</title>
        <authorList>
            <person name="Lai Q."/>
            <person name="Li G."/>
            <person name="Shao Z."/>
        </authorList>
    </citation>
    <scope>NUCLEOTIDE SEQUENCE [LARGE SCALE GENOMIC DNA]</scope>
    <source>
        <strain evidence="8 9">22II1-22F33</strain>
    </source>
</reference>
<dbReference type="AlphaFoldDB" id="A0A225NN27"/>
<dbReference type="InterPro" id="IPR002129">
    <property type="entry name" value="PyrdxlP-dep_de-COase"/>
</dbReference>
<keyword evidence="9" id="KW-1185">Reference proteome</keyword>
<dbReference type="Pfam" id="PF00282">
    <property type="entry name" value="Pyridoxal_deC"/>
    <property type="match status" value="1"/>
</dbReference>
<evidence type="ECO:0000256" key="7">
    <source>
        <dbReference type="RuleBase" id="RU000382"/>
    </source>
</evidence>
<dbReference type="PRINTS" id="PR00800">
    <property type="entry name" value="YHDCRBOXLASE"/>
</dbReference>
<dbReference type="InterPro" id="IPR015424">
    <property type="entry name" value="PyrdxlP-dep_Trfase"/>
</dbReference>
<dbReference type="GO" id="GO:0016831">
    <property type="term" value="F:carboxy-lyase activity"/>
    <property type="evidence" value="ECO:0007669"/>
    <property type="project" value="UniProtKB-KW"/>
</dbReference>
<dbReference type="Gene3D" id="3.90.1150.10">
    <property type="entry name" value="Aspartate Aminotransferase, domain 1"/>
    <property type="match status" value="1"/>
</dbReference>
<dbReference type="GO" id="GO:0006520">
    <property type="term" value="P:amino acid metabolic process"/>
    <property type="evidence" value="ECO:0007669"/>
    <property type="project" value="InterPro"/>
</dbReference>
<evidence type="ECO:0000256" key="5">
    <source>
        <dbReference type="ARBA" id="ARBA00023239"/>
    </source>
</evidence>
<name>A0A225NN27_9RHOB</name>
<keyword evidence="5 7" id="KW-0456">Lyase</keyword>
<dbReference type="GO" id="GO:0030170">
    <property type="term" value="F:pyridoxal phosphate binding"/>
    <property type="evidence" value="ECO:0007669"/>
    <property type="project" value="InterPro"/>
</dbReference>
<dbReference type="Proteomes" id="UP000215377">
    <property type="component" value="Unassembled WGS sequence"/>
</dbReference>
<comment type="cofactor">
    <cofactor evidence="1 6 7">
        <name>pyridoxal 5'-phosphate</name>
        <dbReference type="ChEBI" id="CHEBI:597326"/>
    </cofactor>
</comment>
<comment type="similarity">
    <text evidence="2 7">Belongs to the group II decarboxylase family.</text>
</comment>
<evidence type="ECO:0000256" key="3">
    <source>
        <dbReference type="ARBA" id="ARBA00022793"/>
    </source>
</evidence>
<dbReference type="Gene3D" id="3.40.640.10">
    <property type="entry name" value="Type I PLP-dependent aspartate aminotransferase-like (Major domain)"/>
    <property type="match status" value="1"/>
</dbReference>
<dbReference type="PANTHER" id="PTHR11999:SF70">
    <property type="entry name" value="MIP05841P"/>
    <property type="match status" value="1"/>
</dbReference>
<gene>
    <name evidence="8" type="ORF">ATO3_07030</name>
</gene>
<dbReference type="EMBL" id="AQQR01000002">
    <property type="protein sequence ID" value="OWU75924.1"/>
    <property type="molecule type" value="Genomic_DNA"/>
</dbReference>
<dbReference type="SUPFAM" id="SSF53383">
    <property type="entry name" value="PLP-dependent transferases"/>
    <property type="match status" value="1"/>
</dbReference>
<evidence type="ECO:0000256" key="2">
    <source>
        <dbReference type="ARBA" id="ARBA00009533"/>
    </source>
</evidence>
<accession>A0A225NN27</accession>
<evidence type="ECO:0000256" key="4">
    <source>
        <dbReference type="ARBA" id="ARBA00022898"/>
    </source>
</evidence>
<dbReference type="RefSeq" id="WP_088649114.1">
    <property type="nucleotide sequence ID" value="NZ_AQQR01000002.1"/>
</dbReference>
<dbReference type="GO" id="GO:0019752">
    <property type="term" value="P:carboxylic acid metabolic process"/>
    <property type="evidence" value="ECO:0007669"/>
    <property type="project" value="InterPro"/>
</dbReference>
<evidence type="ECO:0000256" key="6">
    <source>
        <dbReference type="PIRSR" id="PIRSR602129-50"/>
    </source>
</evidence>
<dbReference type="InterPro" id="IPR010977">
    <property type="entry name" value="Aromatic_deC"/>
</dbReference>
<dbReference type="PANTHER" id="PTHR11999">
    <property type="entry name" value="GROUP II PYRIDOXAL-5-PHOSPHATE DECARBOXYLASE"/>
    <property type="match status" value="1"/>
</dbReference>
<evidence type="ECO:0000256" key="1">
    <source>
        <dbReference type="ARBA" id="ARBA00001933"/>
    </source>
</evidence>
<evidence type="ECO:0000313" key="8">
    <source>
        <dbReference type="EMBL" id="OWU75924.1"/>
    </source>
</evidence>
<proteinExistence type="inferred from homology"/>